<keyword evidence="2" id="KW-1185">Reference proteome</keyword>
<accession>L7KGL0</accession>
<sequence length="117" mass="12304">MSDTSTPRFLQGRFSFAGKGFDSLDVIDSSLTITVPDGATLQAVYFRGGNSADAMITIALMHNGEPVRYFPIAAQGATHVPLRLVEDFIEGADLSLALTAPAGAEGTVVIDLGLVEF</sequence>
<comment type="caution">
    <text evidence="1">The sequence shown here is derived from an EMBL/GenBank/DDBJ whole genome shotgun (WGS) entry which is preliminary data.</text>
</comment>
<proteinExistence type="predicted"/>
<gene>
    <name evidence="1" type="ORF">GOACH_04_03930</name>
</gene>
<dbReference type="OrthoDB" id="7376058at2"/>
<protein>
    <recommendedName>
        <fullName evidence="3">Molybdopterin oxidoreductase</fullName>
    </recommendedName>
</protein>
<organism evidence="1 2">
    <name type="scientific">Gordonia aichiensis NBRC 108223</name>
    <dbReference type="NCBI Taxonomy" id="1220583"/>
    <lineage>
        <taxon>Bacteria</taxon>
        <taxon>Bacillati</taxon>
        <taxon>Actinomycetota</taxon>
        <taxon>Actinomycetes</taxon>
        <taxon>Mycobacteriales</taxon>
        <taxon>Gordoniaceae</taxon>
        <taxon>Gordonia</taxon>
    </lineage>
</organism>
<evidence type="ECO:0008006" key="3">
    <source>
        <dbReference type="Google" id="ProtNLM"/>
    </source>
</evidence>
<evidence type="ECO:0000313" key="2">
    <source>
        <dbReference type="Proteomes" id="UP000010988"/>
    </source>
</evidence>
<name>L7KGL0_9ACTN</name>
<evidence type="ECO:0000313" key="1">
    <source>
        <dbReference type="EMBL" id="GAC47995.1"/>
    </source>
</evidence>
<reference evidence="1 2" key="1">
    <citation type="submission" date="2012-12" db="EMBL/GenBank/DDBJ databases">
        <title>Whole genome shotgun sequence of Gordonia aichiensis NBRC 108223.</title>
        <authorList>
            <person name="Isaki-Nakamura S."/>
            <person name="Hosoyama A."/>
            <person name="Tsuchikane K."/>
            <person name="Ando Y."/>
            <person name="Baba S."/>
            <person name="Ohji S."/>
            <person name="Hamada M."/>
            <person name="Tamura T."/>
            <person name="Yamazoe A."/>
            <person name="Yamazaki S."/>
            <person name="Fujita N."/>
        </authorList>
    </citation>
    <scope>NUCLEOTIDE SEQUENCE [LARGE SCALE GENOMIC DNA]</scope>
    <source>
        <strain evidence="1 2">NBRC 108223</strain>
    </source>
</reference>
<dbReference type="AlphaFoldDB" id="L7KGL0"/>
<dbReference type="eggNOG" id="COG0243">
    <property type="taxonomic scope" value="Bacteria"/>
</dbReference>
<dbReference type="STRING" id="1220583.GOACH_04_03930"/>
<dbReference type="Proteomes" id="UP000010988">
    <property type="component" value="Unassembled WGS sequence"/>
</dbReference>
<dbReference type="EMBL" id="BANR01000004">
    <property type="protein sequence ID" value="GAC47995.1"/>
    <property type="molecule type" value="Genomic_DNA"/>
</dbReference>
<dbReference type="RefSeq" id="WP_005172395.1">
    <property type="nucleotide sequence ID" value="NZ_BANR01000004.1"/>
</dbReference>